<dbReference type="Pfam" id="PF08281">
    <property type="entry name" value="Sigma70_r4_2"/>
    <property type="match status" value="1"/>
</dbReference>
<dbReference type="InterPro" id="IPR052704">
    <property type="entry name" value="ECF_Sigma-70_Domain"/>
</dbReference>
<evidence type="ECO:0000256" key="5">
    <source>
        <dbReference type="ARBA" id="ARBA00023163"/>
    </source>
</evidence>
<evidence type="ECO:0000259" key="6">
    <source>
        <dbReference type="Pfam" id="PF04542"/>
    </source>
</evidence>
<dbReference type="NCBIfam" id="TIGR02957">
    <property type="entry name" value="SigX4"/>
    <property type="match status" value="1"/>
</dbReference>
<evidence type="ECO:0000259" key="8">
    <source>
        <dbReference type="Pfam" id="PF12680"/>
    </source>
</evidence>
<dbReference type="Pfam" id="PF12680">
    <property type="entry name" value="SnoaL_2"/>
    <property type="match status" value="1"/>
</dbReference>
<evidence type="ECO:0000256" key="1">
    <source>
        <dbReference type="ARBA" id="ARBA00010641"/>
    </source>
</evidence>
<evidence type="ECO:0000313" key="10">
    <source>
        <dbReference type="Proteomes" id="UP000530424"/>
    </source>
</evidence>
<dbReference type="RefSeq" id="WP_179669818.1">
    <property type="nucleotide sequence ID" value="NZ_JACCFP010000001.1"/>
</dbReference>
<dbReference type="GO" id="GO:0006352">
    <property type="term" value="P:DNA-templated transcription initiation"/>
    <property type="evidence" value="ECO:0007669"/>
    <property type="project" value="InterPro"/>
</dbReference>
<dbReference type="InterPro" id="IPR007627">
    <property type="entry name" value="RNA_pol_sigma70_r2"/>
</dbReference>
<dbReference type="InterPro" id="IPR014284">
    <property type="entry name" value="RNA_pol_sigma-70_dom"/>
</dbReference>
<dbReference type="EMBL" id="JACCFP010000001">
    <property type="protein sequence ID" value="NYJ03527.1"/>
    <property type="molecule type" value="Genomic_DNA"/>
</dbReference>
<keyword evidence="3" id="KW-0805">Transcription regulation</keyword>
<dbReference type="InterPro" id="IPR037401">
    <property type="entry name" value="SnoaL-like"/>
</dbReference>
<keyword evidence="10" id="KW-1185">Reference proteome</keyword>
<evidence type="ECO:0000256" key="4">
    <source>
        <dbReference type="ARBA" id="ARBA00023082"/>
    </source>
</evidence>
<gene>
    <name evidence="9" type="ORF">HNR19_004225</name>
</gene>
<dbReference type="InterPro" id="IPR032710">
    <property type="entry name" value="NTF2-like_dom_sf"/>
</dbReference>
<feature type="domain" description="SnoaL-like" evidence="8">
    <location>
        <begin position="178"/>
        <end position="275"/>
    </location>
</feature>
<evidence type="ECO:0000256" key="2">
    <source>
        <dbReference type="ARBA" id="ARBA00011344"/>
    </source>
</evidence>
<evidence type="ECO:0000256" key="3">
    <source>
        <dbReference type="ARBA" id="ARBA00023015"/>
    </source>
</evidence>
<dbReference type="InterPro" id="IPR013324">
    <property type="entry name" value="RNA_pol_sigma_r3/r4-like"/>
</dbReference>
<dbReference type="NCBIfam" id="NF007214">
    <property type="entry name" value="PRK09636.1"/>
    <property type="match status" value="1"/>
</dbReference>
<accession>A0A853C885</accession>
<dbReference type="Gene3D" id="3.10.450.50">
    <property type="match status" value="1"/>
</dbReference>
<dbReference type="SUPFAM" id="SSF88946">
    <property type="entry name" value="Sigma2 domain of RNA polymerase sigma factors"/>
    <property type="match status" value="1"/>
</dbReference>
<keyword evidence="5" id="KW-0804">Transcription</keyword>
<comment type="subunit">
    <text evidence="2">Interacts transiently with the RNA polymerase catalytic core formed by RpoA, RpoB, RpoC and RpoZ (2 alpha, 1 beta, 1 beta' and 1 omega subunit) to form the RNA polymerase holoenzyme that can initiate transcription.</text>
</comment>
<feature type="domain" description="RNA polymerase sigma factor 70 region 4 type 2" evidence="7">
    <location>
        <begin position="107"/>
        <end position="158"/>
    </location>
</feature>
<sequence>MTTLAEAHDQLRPLMFSIAYRMLGSVVEAEDVVQEAFLRLHRSAPDGVDNLEAYATTVTTRLAIDTLRSARVRREQYVGPWLPEPIVDDDDLDPAYRIELDDTVSTAFLVLLEALTPVERAVFVLREVIGYEYDEIASVVEKSEANCRQIFARARKRISDGTPRFDATREQGARLASQFIAAVAGGDMAGLERLLADDVVFVGDGGGRAPAIQKPMVGVTAVARFLLGLMRAGERFGVLLEHAVANGQPALVTRGADGALLGVMTIDVEDGRIARLHNVINPDKLGHLGPVGDLTALLRGEA</sequence>
<dbReference type="Pfam" id="PF04542">
    <property type="entry name" value="Sigma70_r2"/>
    <property type="match status" value="1"/>
</dbReference>
<dbReference type="InterPro" id="IPR036388">
    <property type="entry name" value="WH-like_DNA-bd_sf"/>
</dbReference>
<dbReference type="InterPro" id="IPR014303">
    <property type="entry name" value="RNA_pol_sigma-70_ECF"/>
</dbReference>
<proteinExistence type="inferred from homology"/>
<keyword evidence="4" id="KW-0731">Sigma factor</keyword>
<reference evidence="9 10" key="1">
    <citation type="submission" date="2020-07" db="EMBL/GenBank/DDBJ databases">
        <title>Sequencing the genomes of 1000 actinobacteria strains.</title>
        <authorList>
            <person name="Klenk H.-P."/>
        </authorList>
    </citation>
    <scope>NUCLEOTIDE SEQUENCE [LARGE SCALE GENOMIC DNA]</scope>
    <source>
        <strain evidence="9 10">DSM 103833</strain>
    </source>
</reference>
<dbReference type="SUPFAM" id="SSF54427">
    <property type="entry name" value="NTF2-like"/>
    <property type="match status" value="1"/>
</dbReference>
<dbReference type="AlphaFoldDB" id="A0A853C885"/>
<evidence type="ECO:0000259" key="7">
    <source>
        <dbReference type="Pfam" id="PF08281"/>
    </source>
</evidence>
<protein>
    <submittedName>
        <fullName evidence="9">RNA polymerase sigma-70 factor (ECF subfamily)</fullName>
    </submittedName>
</protein>
<dbReference type="InterPro" id="IPR013325">
    <property type="entry name" value="RNA_pol_sigma_r2"/>
</dbReference>
<organism evidence="9 10">
    <name type="scientific">Nocardioides thalensis</name>
    <dbReference type="NCBI Taxonomy" id="1914755"/>
    <lineage>
        <taxon>Bacteria</taxon>
        <taxon>Bacillati</taxon>
        <taxon>Actinomycetota</taxon>
        <taxon>Actinomycetes</taxon>
        <taxon>Propionibacteriales</taxon>
        <taxon>Nocardioidaceae</taxon>
        <taxon>Nocardioides</taxon>
    </lineage>
</organism>
<dbReference type="PANTHER" id="PTHR30173">
    <property type="entry name" value="SIGMA 19 FACTOR"/>
    <property type="match status" value="1"/>
</dbReference>
<dbReference type="InterPro" id="IPR013249">
    <property type="entry name" value="RNA_pol_sigma70_r4_t2"/>
</dbReference>
<comment type="caution">
    <text evidence="9">The sequence shown here is derived from an EMBL/GenBank/DDBJ whole genome shotgun (WGS) entry which is preliminary data.</text>
</comment>
<dbReference type="PANTHER" id="PTHR30173:SF36">
    <property type="entry name" value="ECF RNA POLYMERASE SIGMA FACTOR SIGJ"/>
    <property type="match status" value="1"/>
</dbReference>
<dbReference type="Proteomes" id="UP000530424">
    <property type="component" value="Unassembled WGS sequence"/>
</dbReference>
<dbReference type="NCBIfam" id="TIGR02937">
    <property type="entry name" value="sigma70-ECF"/>
    <property type="match status" value="1"/>
</dbReference>
<comment type="similarity">
    <text evidence="1">Belongs to the sigma-70 factor family. ECF subfamily.</text>
</comment>
<dbReference type="GO" id="GO:0016987">
    <property type="term" value="F:sigma factor activity"/>
    <property type="evidence" value="ECO:0007669"/>
    <property type="project" value="UniProtKB-KW"/>
</dbReference>
<feature type="domain" description="RNA polymerase sigma-70 region 2" evidence="6">
    <location>
        <begin position="10"/>
        <end position="71"/>
    </location>
</feature>
<dbReference type="GO" id="GO:0003677">
    <property type="term" value="F:DNA binding"/>
    <property type="evidence" value="ECO:0007669"/>
    <property type="project" value="InterPro"/>
</dbReference>
<dbReference type="Gene3D" id="1.10.1740.10">
    <property type="match status" value="1"/>
</dbReference>
<name>A0A853C885_9ACTN</name>
<dbReference type="Gene3D" id="1.10.10.10">
    <property type="entry name" value="Winged helix-like DNA-binding domain superfamily/Winged helix DNA-binding domain"/>
    <property type="match status" value="1"/>
</dbReference>
<evidence type="ECO:0000313" key="9">
    <source>
        <dbReference type="EMBL" id="NYJ03527.1"/>
    </source>
</evidence>
<dbReference type="SUPFAM" id="SSF88659">
    <property type="entry name" value="Sigma3 and sigma4 domains of RNA polymerase sigma factors"/>
    <property type="match status" value="1"/>
</dbReference>